<protein>
    <recommendedName>
        <fullName evidence="4">Photosynthesis system II assembly factor Ycf48/Hcf136-like domain-containing protein</fullName>
    </recommendedName>
</protein>
<dbReference type="InterPro" id="IPR036278">
    <property type="entry name" value="Sialidase_sf"/>
</dbReference>
<reference evidence="5" key="1">
    <citation type="submission" date="2019-02" db="EMBL/GenBank/DDBJ databases">
        <authorList>
            <consortium name="Genoscope - CEA"/>
            <person name="William W."/>
        </authorList>
    </citation>
    <scope>NUCLEOTIDE SEQUENCE [LARGE SCALE GENOMIC DNA]</scope>
    <source>
        <strain evidence="5">YSy11</strain>
    </source>
</reference>
<feature type="domain" description="Photosynthesis system II assembly factor Ycf48/Hcf136-like" evidence="4">
    <location>
        <begin position="180"/>
        <end position="255"/>
    </location>
</feature>
<keyword evidence="3" id="KW-0732">Signal</keyword>
<organism evidence="5">
    <name type="scientific">Pseudomonas marincola</name>
    <dbReference type="NCBI Taxonomy" id="437900"/>
    <lineage>
        <taxon>Bacteria</taxon>
        <taxon>Pseudomonadati</taxon>
        <taxon>Pseudomonadota</taxon>
        <taxon>Gammaproteobacteria</taxon>
        <taxon>Pseudomonadales</taxon>
        <taxon>Pseudomonadaceae</taxon>
        <taxon>Pseudomonas</taxon>
    </lineage>
</organism>
<evidence type="ECO:0000256" key="1">
    <source>
        <dbReference type="ARBA" id="ARBA00022531"/>
    </source>
</evidence>
<keyword evidence="2" id="KW-0604">Photosystem II</keyword>
<dbReference type="RefSeq" id="WP_150549359.1">
    <property type="nucleotide sequence ID" value="NZ_LR215729.2"/>
</dbReference>
<accession>A0A653E9D0</accession>
<dbReference type="GO" id="GO:0009523">
    <property type="term" value="C:photosystem II"/>
    <property type="evidence" value="ECO:0007669"/>
    <property type="project" value="UniProtKB-KW"/>
</dbReference>
<proteinExistence type="predicted"/>
<dbReference type="Pfam" id="PF14870">
    <property type="entry name" value="PSII_BNR"/>
    <property type="match status" value="2"/>
</dbReference>
<name>A0A653E9D0_9PSED</name>
<evidence type="ECO:0000256" key="3">
    <source>
        <dbReference type="SAM" id="SignalP"/>
    </source>
</evidence>
<dbReference type="AlphaFoldDB" id="A0A653E9D0"/>
<feature type="signal peptide" evidence="3">
    <location>
        <begin position="1"/>
        <end position="26"/>
    </location>
</feature>
<evidence type="ECO:0000259" key="4">
    <source>
        <dbReference type="Pfam" id="PF14870"/>
    </source>
</evidence>
<dbReference type="EMBL" id="LR215729">
    <property type="protein sequence ID" value="VEV99212.1"/>
    <property type="molecule type" value="Genomic_DNA"/>
</dbReference>
<dbReference type="Gene3D" id="2.130.10.10">
    <property type="entry name" value="YVTN repeat-like/Quinoprotein amine dehydrogenase"/>
    <property type="match status" value="1"/>
</dbReference>
<feature type="domain" description="Photosynthesis system II assembly factor Ycf48/Hcf136-like" evidence="4">
    <location>
        <begin position="76"/>
        <end position="120"/>
    </location>
</feature>
<evidence type="ECO:0000313" key="5">
    <source>
        <dbReference type="EMBL" id="VEV99212.1"/>
    </source>
</evidence>
<dbReference type="CDD" id="cd15482">
    <property type="entry name" value="Sialidase_non-viral"/>
    <property type="match status" value="1"/>
</dbReference>
<dbReference type="GO" id="GO:0015979">
    <property type="term" value="P:photosynthesis"/>
    <property type="evidence" value="ECO:0007669"/>
    <property type="project" value="UniProtKB-KW"/>
</dbReference>
<gene>
    <name evidence="5" type="ORF">PMYSY11_4169</name>
</gene>
<dbReference type="PANTHER" id="PTHR47199:SF2">
    <property type="entry name" value="PHOTOSYSTEM II STABILITY_ASSEMBLY FACTOR HCF136, CHLOROPLASTIC"/>
    <property type="match status" value="1"/>
</dbReference>
<sequence length="378" mass="40809">MKTFSRSALTLLISLSVGLAAAQINAAPLTDRVDRPSHLTANAAQFPLIDIQSINDRQVMVGESGHILLGTADGKIKQVDVPVDLLLTAVHFVDPQNGWVVGHDGVVLHSTDGGQHWIKQIDGRDISKTMQVWAESALADAEKASEAAPDDEDLEIALDNAYFALDDVEAGSEAGPSRPLLDVWFRDVNEGWAVGAYGMFIHTTDGGSTWNYVAALPNPDRMHLNTVLGLTDRTLLVGGEGGRMYRSQDNGQSWTASRNPSQASIYKILELKDGSLLALGFGGELLNSQDQGASWTELQSQTRVSLYNGTQLADGSVLLAGQRGTLLYSRDGKHFNVWKSKSSASWLGVAESSPQMLMLIGSKGLQRLSLSELKEQLQ</sequence>
<dbReference type="PANTHER" id="PTHR47199">
    <property type="entry name" value="PHOTOSYSTEM II STABILITY/ASSEMBLY FACTOR HCF136, CHLOROPLASTIC"/>
    <property type="match status" value="1"/>
</dbReference>
<dbReference type="InterPro" id="IPR015943">
    <property type="entry name" value="WD40/YVTN_repeat-like_dom_sf"/>
</dbReference>
<keyword evidence="1" id="KW-0602">Photosynthesis</keyword>
<dbReference type="InterPro" id="IPR028203">
    <property type="entry name" value="PSII_CF48-like_dom"/>
</dbReference>
<feature type="chain" id="PRO_5024934895" description="Photosynthesis system II assembly factor Ycf48/Hcf136-like domain-containing protein" evidence="3">
    <location>
        <begin position="27"/>
        <end position="378"/>
    </location>
</feature>
<evidence type="ECO:0000256" key="2">
    <source>
        <dbReference type="ARBA" id="ARBA00023276"/>
    </source>
</evidence>
<dbReference type="SUPFAM" id="SSF50939">
    <property type="entry name" value="Sialidases"/>
    <property type="match status" value="1"/>
</dbReference>